<proteinExistence type="predicted"/>
<feature type="chain" id="PRO_5039078383" evidence="1">
    <location>
        <begin position="22"/>
        <end position="337"/>
    </location>
</feature>
<dbReference type="AlphaFoldDB" id="A0A0A0BPU2"/>
<feature type="signal peptide" evidence="1">
    <location>
        <begin position="1"/>
        <end position="21"/>
    </location>
</feature>
<dbReference type="OrthoDB" id="3403621at2"/>
<reference evidence="2 3" key="1">
    <citation type="submission" date="2013-08" db="EMBL/GenBank/DDBJ databases">
        <title>Genome sequencing of Cellulomonas carbonis T26.</title>
        <authorList>
            <person name="Chen F."/>
            <person name="Li Y."/>
            <person name="Wang G."/>
        </authorList>
    </citation>
    <scope>NUCLEOTIDE SEQUENCE [LARGE SCALE GENOMIC DNA]</scope>
    <source>
        <strain evidence="2 3">T26</strain>
    </source>
</reference>
<organism evidence="2 3">
    <name type="scientific">Cellulomonas carbonis T26</name>
    <dbReference type="NCBI Taxonomy" id="947969"/>
    <lineage>
        <taxon>Bacteria</taxon>
        <taxon>Bacillati</taxon>
        <taxon>Actinomycetota</taxon>
        <taxon>Actinomycetes</taxon>
        <taxon>Micrococcales</taxon>
        <taxon>Cellulomonadaceae</taxon>
        <taxon>Cellulomonas</taxon>
    </lineage>
</organism>
<evidence type="ECO:0000313" key="2">
    <source>
        <dbReference type="EMBL" id="KGM09966.1"/>
    </source>
</evidence>
<reference evidence="2 3" key="2">
    <citation type="journal article" date="2015" name="Stand. Genomic Sci.">
        <title>Draft genome sequence of Cellulomonas carbonis T26(T) and comparative analysis of six Cellulomonas genomes.</title>
        <authorList>
            <person name="Zhuang W."/>
            <person name="Zhang S."/>
            <person name="Xia X."/>
            <person name="Wang G."/>
        </authorList>
    </citation>
    <scope>NUCLEOTIDE SEQUENCE [LARGE SCALE GENOMIC DNA]</scope>
    <source>
        <strain evidence="2 3">T26</strain>
    </source>
</reference>
<keyword evidence="3" id="KW-1185">Reference proteome</keyword>
<dbReference type="PROSITE" id="PS51257">
    <property type="entry name" value="PROKAR_LIPOPROTEIN"/>
    <property type="match status" value="1"/>
</dbReference>
<gene>
    <name evidence="2" type="ORF">N868_17545</name>
</gene>
<keyword evidence="1" id="KW-0732">Signal</keyword>
<evidence type="ECO:0000256" key="1">
    <source>
        <dbReference type="SAM" id="SignalP"/>
    </source>
</evidence>
<evidence type="ECO:0000313" key="3">
    <source>
        <dbReference type="Proteomes" id="UP000029839"/>
    </source>
</evidence>
<sequence length="337" mass="37172">MTRRAALPGALALLLALAACGGGSTGPDDGTTGDEEPGPLQAYFEQIYGAWDEESSNAQQMRVEEITAECMSEQGFEYVPVDWSQAGGGTVVDEDLEWGTPEFAAEYGYGITTQPGATEEPLPEEPVDEFVDPNSEYVEAMTEGEREAYYLALHGDLYADETSGEEIEYDWTRAGCQGAAQHEVYESTGLDAEQTAALEDEMSTMWESIQTDSRITGLDEEWSSCLADKGFTGYAKIGDPETQLSERSNAVYEEVYGEMDEELTEDEYAALEEEVQARLAELTAEEIEIAVADVGCREEVRYDEVQREVSAEYEQEFVDAHKDELDAWVEAAKAARE</sequence>
<protein>
    <submittedName>
        <fullName evidence="2">Uncharacterized protein</fullName>
    </submittedName>
</protein>
<accession>A0A0A0BPU2</accession>
<comment type="caution">
    <text evidence="2">The sequence shown here is derived from an EMBL/GenBank/DDBJ whole genome shotgun (WGS) entry which is preliminary data.</text>
</comment>
<dbReference type="RefSeq" id="WP_043607797.1">
    <property type="nucleotide sequence ID" value="NZ_AXCY01000069.1"/>
</dbReference>
<name>A0A0A0BPU2_9CELL</name>
<dbReference type="Proteomes" id="UP000029839">
    <property type="component" value="Unassembled WGS sequence"/>
</dbReference>
<dbReference type="EMBL" id="AXCY01000069">
    <property type="protein sequence ID" value="KGM09966.1"/>
    <property type="molecule type" value="Genomic_DNA"/>
</dbReference>